<dbReference type="OrthoDB" id="9811413at2"/>
<dbReference type="Gene3D" id="3.10.20.310">
    <property type="entry name" value="membrane protein fhac"/>
    <property type="match status" value="1"/>
</dbReference>
<gene>
    <name evidence="1" type="ORF">EG19_06400</name>
</gene>
<dbReference type="Gene3D" id="2.40.160.50">
    <property type="entry name" value="membrane protein fhac: a member of the omp85/tpsb transporter family"/>
    <property type="match status" value="1"/>
</dbReference>
<dbReference type="AlphaFoldDB" id="A0A062XLH8"/>
<comment type="caution">
    <text evidence="1">The sequence shown here is derived from an EMBL/GenBank/DDBJ whole genome shotgun (WGS) entry which is preliminary data.</text>
</comment>
<reference evidence="1 2" key="1">
    <citation type="submission" date="2014-04" db="EMBL/GenBank/DDBJ databases">
        <title>The Genome Sequence of Thermoanaerobaculum aquaticum MP-01, The First Cultivated Group 23 Acidobacterium.</title>
        <authorList>
            <person name="Stamps B.W."/>
            <person name="Losey N.A."/>
            <person name="Lawson P.A."/>
            <person name="Stevenson B.S."/>
        </authorList>
    </citation>
    <scope>NUCLEOTIDE SEQUENCE [LARGE SCALE GENOMIC DNA]</scope>
    <source>
        <strain evidence="1 2">MP-01</strain>
    </source>
</reference>
<dbReference type="RefSeq" id="WP_038049894.1">
    <property type="nucleotide sequence ID" value="NZ_JMFG01000023.1"/>
</dbReference>
<evidence type="ECO:0000313" key="2">
    <source>
        <dbReference type="Proteomes" id="UP000027284"/>
    </source>
</evidence>
<accession>A0A062XLH8</accession>
<organism evidence="1 2">
    <name type="scientific">Thermoanaerobaculum aquaticum</name>
    <dbReference type="NCBI Taxonomy" id="1312852"/>
    <lineage>
        <taxon>Bacteria</taxon>
        <taxon>Pseudomonadati</taxon>
        <taxon>Acidobacteriota</taxon>
        <taxon>Thermoanaerobaculia</taxon>
        <taxon>Thermoanaerobaculales</taxon>
        <taxon>Thermoanaerobaculaceae</taxon>
        <taxon>Thermoanaerobaculum</taxon>
    </lineage>
</organism>
<proteinExistence type="predicted"/>
<name>A0A062XLH8_9BACT</name>
<keyword evidence="2" id="KW-1185">Reference proteome</keyword>
<dbReference type="Proteomes" id="UP000027284">
    <property type="component" value="Unassembled WGS sequence"/>
</dbReference>
<protein>
    <recommendedName>
        <fullName evidence="3">Bacterial surface antigen (D15) domain-containing protein</fullName>
    </recommendedName>
</protein>
<evidence type="ECO:0000313" key="1">
    <source>
        <dbReference type="EMBL" id="KDA53377.1"/>
    </source>
</evidence>
<evidence type="ECO:0008006" key="3">
    <source>
        <dbReference type="Google" id="ProtNLM"/>
    </source>
</evidence>
<dbReference type="STRING" id="1312852.EG19_06400"/>
<sequence length="516" mass="56886">MLTALLLLSVLGEPSLPPPGPVIVAIHVVRHDVFDLSDPETSSWPYRTANALHTLSRERFIRSLLLFKEGDPWDPALAAESERLLRATGFLNPVHIYAKPVAEGVEVYVETRDQWTLELSINYGRMGHRQKAGVSISEQNFLGWGKTVFLDARSDPERDSITAGYSDPLFLGSRWRLSAAHREASDGTADEFSLAYPFYSLATPKAGGIFYRRESLVEYLWASGKKTVSGDTLRRSLLVWGGLRLPGDGEVTRRLTAGFFAERAAFSRWSFRTGAFYPEPEDRELVGFQVGFESQSSRWEVVQGFRGWIRQEDVPLGPNYSLTLGFSLPFLGGDRTRLPYQASFFKAGMGAGWYRWLSLGSEGRLEQGGIADAVTRVEAGVAQVGERGFRVRGAVELGHRLGLDRQLTLGANTGLRGWDPDTFDGTSRAVVNAEWRRRLTGEVLHLAVLGLVVFADAGKTWGARVGPDTDGWRADAGVGLLAEVTRAAILRVVRLEVAYPDRGKGPVVLVTGVSLF</sequence>
<dbReference type="EMBL" id="JMFG01000023">
    <property type="protein sequence ID" value="KDA53377.1"/>
    <property type="molecule type" value="Genomic_DNA"/>
</dbReference>